<dbReference type="EMBL" id="LVLJ01000662">
    <property type="protein sequence ID" value="OAE33375.1"/>
    <property type="molecule type" value="Genomic_DNA"/>
</dbReference>
<feature type="compositionally biased region" description="Polar residues" evidence="1">
    <location>
        <begin position="7"/>
        <end position="17"/>
    </location>
</feature>
<comment type="caution">
    <text evidence="2">The sequence shown here is derived from an EMBL/GenBank/DDBJ whole genome shotgun (WGS) entry which is preliminary data.</text>
</comment>
<protein>
    <submittedName>
        <fullName evidence="2">Uncharacterized protein</fullName>
    </submittedName>
</protein>
<dbReference type="Proteomes" id="UP000077202">
    <property type="component" value="Unassembled WGS sequence"/>
</dbReference>
<sequence length="159" mass="17798">MELKPAPSTQVTSSTVDLDNDEDPLAEEHKLVGLSASDMLSKQVIPLHRYLNGKLEKLKASRVAFNEKSRRVDELTADVAKRDKSHAVELTAKAKELACCEATRSLKLEPNFKDLAEGEVGCRLQRDAISTIQTLKWLKLQEFDCRVTNLIACSVDWQC</sequence>
<reference evidence="2" key="1">
    <citation type="submission" date="2016-03" db="EMBL/GenBank/DDBJ databases">
        <title>Mechanisms controlling the formation of the plant cell surface in tip-growing cells are functionally conserved among land plants.</title>
        <authorList>
            <person name="Honkanen S."/>
            <person name="Jones V.A."/>
            <person name="Morieri G."/>
            <person name="Champion C."/>
            <person name="Hetherington A.J."/>
            <person name="Kelly S."/>
            <person name="Saint-Marcoux D."/>
            <person name="Proust H."/>
            <person name="Prescott H."/>
            <person name="Dolan L."/>
        </authorList>
    </citation>
    <scope>NUCLEOTIDE SEQUENCE [LARGE SCALE GENOMIC DNA]</scope>
    <source>
        <tissue evidence="2">Whole gametophyte</tissue>
    </source>
</reference>
<accession>A0A176WLV1</accession>
<proteinExistence type="predicted"/>
<organism evidence="2 3">
    <name type="scientific">Marchantia polymorpha subsp. ruderalis</name>
    <dbReference type="NCBI Taxonomy" id="1480154"/>
    <lineage>
        <taxon>Eukaryota</taxon>
        <taxon>Viridiplantae</taxon>
        <taxon>Streptophyta</taxon>
        <taxon>Embryophyta</taxon>
        <taxon>Marchantiophyta</taxon>
        <taxon>Marchantiopsida</taxon>
        <taxon>Marchantiidae</taxon>
        <taxon>Marchantiales</taxon>
        <taxon>Marchantiaceae</taxon>
        <taxon>Marchantia</taxon>
    </lineage>
</organism>
<keyword evidence="3" id="KW-1185">Reference proteome</keyword>
<name>A0A176WLV1_MARPO</name>
<gene>
    <name evidence="2" type="ORF">AXG93_3296s1140</name>
</gene>
<evidence type="ECO:0000256" key="1">
    <source>
        <dbReference type="SAM" id="MobiDB-lite"/>
    </source>
</evidence>
<evidence type="ECO:0000313" key="3">
    <source>
        <dbReference type="Proteomes" id="UP000077202"/>
    </source>
</evidence>
<evidence type="ECO:0000313" key="2">
    <source>
        <dbReference type="EMBL" id="OAE33375.1"/>
    </source>
</evidence>
<feature type="region of interest" description="Disordered" evidence="1">
    <location>
        <begin position="1"/>
        <end position="22"/>
    </location>
</feature>
<dbReference type="AlphaFoldDB" id="A0A176WLV1"/>